<dbReference type="InterPro" id="IPR025784">
    <property type="entry name" value="EFM7"/>
</dbReference>
<dbReference type="HAMAP" id="MF_03223">
    <property type="entry name" value="Methyltr_EFM7"/>
    <property type="match status" value="1"/>
</dbReference>
<comment type="caution">
    <text evidence="6">The sequence shown here is derived from an EMBL/GenBank/DDBJ whole genome shotgun (WGS) entry which is preliminary data.</text>
</comment>
<dbReference type="GO" id="GO:0016279">
    <property type="term" value="F:protein-lysine N-methyltransferase activity"/>
    <property type="evidence" value="ECO:0007669"/>
    <property type="project" value="UniProtKB-UniRule"/>
</dbReference>
<dbReference type="InterPro" id="IPR019410">
    <property type="entry name" value="Methyltransf_16"/>
</dbReference>
<comment type="subcellular location">
    <subcellularLocation>
        <location evidence="5">Cytoplasm</location>
    </subcellularLocation>
</comment>
<keyword evidence="4 5" id="KW-0949">S-adenosyl-L-methionine</keyword>
<evidence type="ECO:0000256" key="2">
    <source>
        <dbReference type="ARBA" id="ARBA00022603"/>
    </source>
</evidence>
<evidence type="ECO:0000256" key="4">
    <source>
        <dbReference type="ARBA" id="ARBA00022691"/>
    </source>
</evidence>
<dbReference type="PANTHER" id="PTHR14614:SF10">
    <property type="entry name" value="PROTEIN N-TERMINAL AND LYSINE N-METHYLTRANSFERASE EFM7"/>
    <property type="match status" value="1"/>
</dbReference>
<dbReference type="InterPro" id="IPR029063">
    <property type="entry name" value="SAM-dependent_MTases_sf"/>
</dbReference>
<gene>
    <name evidence="6" type="primary">NNT1</name>
    <name evidence="5" type="synonym">EFM7</name>
    <name evidence="6" type="ORF">CTA1_7354</name>
</gene>
<reference evidence="6 7" key="1">
    <citation type="journal article" date="2019" name="PLoS ONE">
        <title>Comparative genome analysis indicates high evolutionary potential of pathogenicity genes in Colletotrichum tanaceti.</title>
        <authorList>
            <person name="Lelwala R.V."/>
            <person name="Korhonen P.K."/>
            <person name="Young N.D."/>
            <person name="Scott J.B."/>
            <person name="Ades P.A."/>
            <person name="Gasser R.B."/>
            <person name="Taylor P.W.J."/>
        </authorList>
    </citation>
    <scope>NUCLEOTIDE SEQUENCE [LARGE SCALE GENOMIC DNA]</scope>
    <source>
        <strain evidence="6">BRIP57314</strain>
    </source>
</reference>
<proteinExistence type="inferred from homology"/>
<evidence type="ECO:0000256" key="3">
    <source>
        <dbReference type="ARBA" id="ARBA00022679"/>
    </source>
</evidence>
<dbReference type="GO" id="GO:0032259">
    <property type="term" value="P:methylation"/>
    <property type="evidence" value="ECO:0007669"/>
    <property type="project" value="UniProtKB-KW"/>
</dbReference>
<dbReference type="CDD" id="cd02440">
    <property type="entry name" value="AdoMet_MTases"/>
    <property type="match status" value="1"/>
</dbReference>
<dbReference type="Gene3D" id="3.40.50.150">
    <property type="entry name" value="Vaccinia Virus protein VP39"/>
    <property type="match status" value="1"/>
</dbReference>
<dbReference type="SUPFAM" id="SSF53335">
    <property type="entry name" value="S-adenosyl-L-methionine-dependent methyltransferases"/>
    <property type="match status" value="1"/>
</dbReference>
<keyword evidence="3 5" id="KW-0808">Transferase</keyword>
<comment type="similarity">
    <text evidence="5">Belongs to the class I-like SAM-binding methyltransferase superfamily. EFM7 family.</text>
</comment>
<feature type="binding site" evidence="5">
    <location>
        <position position="261"/>
    </location>
    <ligand>
        <name>S-adenosyl-L-methionine</name>
        <dbReference type="ChEBI" id="CHEBI:59789"/>
    </ligand>
</feature>
<dbReference type="AlphaFoldDB" id="A0A4U6X199"/>
<feature type="binding site" evidence="5">
    <location>
        <position position="199"/>
    </location>
    <ligand>
        <name>S-adenosyl-L-methionine</name>
        <dbReference type="ChEBI" id="CHEBI:59789"/>
    </ligand>
</feature>
<dbReference type="PANTHER" id="PTHR14614">
    <property type="entry name" value="HEPATOCELLULAR CARCINOMA-ASSOCIATED ANTIGEN"/>
    <property type="match status" value="1"/>
</dbReference>
<dbReference type="EC" id="2.1.1.-" evidence="5"/>
<protein>
    <recommendedName>
        <fullName evidence="5">Protein N-terminal and lysine N-methyltransferase EFM7</fullName>
        <ecNumber evidence="5">2.1.1.-</ecNumber>
    </recommendedName>
    <alternativeName>
        <fullName evidence="5">Elongation factor methyltransferase 7</fullName>
    </alternativeName>
</protein>
<dbReference type="Proteomes" id="UP000310108">
    <property type="component" value="Unassembled WGS sequence"/>
</dbReference>
<dbReference type="PROSITE" id="PS51560">
    <property type="entry name" value="SAM_MT_NNT1"/>
    <property type="match status" value="1"/>
</dbReference>
<dbReference type="EMBL" id="PJEX01000609">
    <property type="protein sequence ID" value="TKW49148.1"/>
    <property type="molecule type" value="Genomic_DNA"/>
</dbReference>
<organism evidence="6 7">
    <name type="scientific">Colletotrichum tanaceti</name>
    <dbReference type="NCBI Taxonomy" id="1306861"/>
    <lineage>
        <taxon>Eukaryota</taxon>
        <taxon>Fungi</taxon>
        <taxon>Dikarya</taxon>
        <taxon>Ascomycota</taxon>
        <taxon>Pezizomycotina</taxon>
        <taxon>Sordariomycetes</taxon>
        <taxon>Hypocreomycetidae</taxon>
        <taxon>Glomerellales</taxon>
        <taxon>Glomerellaceae</taxon>
        <taxon>Colletotrichum</taxon>
        <taxon>Colletotrichum destructivum species complex</taxon>
    </lineage>
</organism>
<feature type="binding site" evidence="5">
    <location>
        <begin position="177"/>
        <end position="179"/>
    </location>
    <ligand>
        <name>S-adenosyl-L-methionine</name>
        <dbReference type="ChEBI" id="CHEBI:59789"/>
    </ligand>
</feature>
<comment type="function">
    <text evidence="5">S-adenosyl-L-methionine-dependent protein methyltransferase that trimethylates the N-terminal glycine 'Gly-2' of elongation factor 1-alpha, before also catalyzing the mono- and dimethylation of 'Lys-3'.</text>
</comment>
<name>A0A4U6X199_9PEZI</name>
<accession>A0A4U6X199</accession>
<keyword evidence="7" id="KW-1185">Reference proteome</keyword>
<sequence>MRCSLLQCTALKRNHALYPQLHSYCRGKPTCKNCDTTSLITPHPSIHTPPGFSHFLEAYQEIPNRERERPLFLSFHTSLSLSQQPPHNVSATAMSPVSDVADGDTGDLFADPEDYYPPTPPPTFQTHTLSSGRVLTLHLVGYSPTEAHHLWNGSRVVSNYFEADPTRVKGRTVLELGAGAGLPSLTAGILGAKKVVVSDFPDVDIVQTMQKNVDEAGDLEGIVVPKGYVWGADVKPLLEALHEPAAATGGYEKKFDVLVLADLLFRHSEHGKLVDTIRDALVRRRDGVAYVFFTSYRPWLRHKDLAFFDVARERGFLVEQVLEEKLEKPLFEDDPGDVEVQKTVSGFEVRWPEELLEG</sequence>
<dbReference type="OrthoDB" id="46564at2759"/>
<evidence type="ECO:0000313" key="7">
    <source>
        <dbReference type="Proteomes" id="UP000310108"/>
    </source>
</evidence>
<keyword evidence="1 5" id="KW-0963">Cytoplasm</keyword>
<dbReference type="GO" id="GO:0005737">
    <property type="term" value="C:cytoplasm"/>
    <property type="evidence" value="ECO:0007669"/>
    <property type="project" value="UniProtKB-SubCell"/>
</dbReference>
<dbReference type="GO" id="GO:0071885">
    <property type="term" value="F:N-terminal protein N-methyltransferase activity"/>
    <property type="evidence" value="ECO:0007669"/>
    <property type="project" value="UniProtKB-UniRule"/>
</dbReference>
<feature type="binding site" evidence="5">
    <location>
        <position position="151"/>
    </location>
    <ligand>
        <name>S-adenosyl-L-methionine</name>
        <dbReference type="ChEBI" id="CHEBI:59789"/>
    </ligand>
</feature>
<evidence type="ECO:0000256" key="5">
    <source>
        <dbReference type="HAMAP-Rule" id="MF_03223"/>
    </source>
</evidence>
<dbReference type="STRING" id="1306861.A0A4U6X199"/>
<keyword evidence="2 5" id="KW-0489">Methyltransferase</keyword>
<feature type="binding site" evidence="5">
    <location>
        <position position="230"/>
    </location>
    <ligand>
        <name>S-adenosyl-L-methionine</name>
        <dbReference type="ChEBI" id="CHEBI:59789"/>
    </ligand>
</feature>
<evidence type="ECO:0000256" key="1">
    <source>
        <dbReference type="ARBA" id="ARBA00022490"/>
    </source>
</evidence>
<evidence type="ECO:0000313" key="6">
    <source>
        <dbReference type="EMBL" id="TKW49148.1"/>
    </source>
</evidence>
<dbReference type="Pfam" id="PF10294">
    <property type="entry name" value="Methyltransf_16"/>
    <property type="match status" value="1"/>
</dbReference>